<evidence type="ECO:0000313" key="10">
    <source>
        <dbReference type="Proteomes" id="UP001268542"/>
    </source>
</evidence>
<dbReference type="SUPFAM" id="SSF48264">
    <property type="entry name" value="Cytochrome P450"/>
    <property type="match status" value="1"/>
</dbReference>
<proteinExistence type="inferred from homology"/>
<evidence type="ECO:0000256" key="6">
    <source>
        <dbReference type="ARBA" id="ARBA00023004"/>
    </source>
</evidence>
<keyword evidence="4" id="KW-0479">Metal-binding</keyword>
<evidence type="ECO:0000256" key="3">
    <source>
        <dbReference type="ARBA" id="ARBA00022617"/>
    </source>
</evidence>
<evidence type="ECO:0000256" key="1">
    <source>
        <dbReference type="ARBA" id="ARBA00001971"/>
    </source>
</evidence>
<evidence type="ECO:0000313" key="9">
    <source>
        <dbReference type="EMBL" id="MDT9591430.1"/>
    </source>
</evidence>
<keyword evidence="3" id="KW-0349">Heme</keyword>
<dbReference type="InterPro" id="IPR036396">
    <property type="entry name" value="Cyt_P450_sf"/>
</dbReference>
<keyword evidence="5" id="KW-0560">Oxidoreductase</keyword>
<comment type="cofactor">
    <cofactor evidence="1">
        <name>heme</name>
        <dbReference type="ChEBI" id="CHEBI:30413"/>
    </cofactor>
</comment>
<evidence type="ECO:0000256" key="7">
    <source>
        <dbReference type="ARBA" id="ARBA00023033"/>
    </source>
</evidence>
<sequence length="399" mass="43598">MDLSLALLRRGYHALAEERGRHDDADTFAARLLGRHALVLRGADGARVFYDTERVSRVGSVPPPLAGLIFGSGAMHGLDGREHDVRKHLFLDVLDDEAVERLVAVVAERLRDRLVESAGREVDLFALLVEVYGDSVLRWAGVPSHERQRSSLARQMAAIVDGFGGSPRAYARGWAARAHLDRWAGRLVAAQRRSGRTGDATPLARIASLPVPARTAGVELLNLLRPTVAVAWPATWAVVELLRDADLAAQVRGSAGELVRRRVAHEVRRVRPFVPALAGRARIAFTHDGLSVRPGDRLVLDVVGTDTDPAHWSAPDRFDPQRFTDAEPDAYAFVPQGGGCPRNGHRCPGEPLTVRIVEATLEEVGRYDLVSGDPELPDQPMTRMPRRPGPTGRLVLTAR</sequence>
<gene>
    <name evidence="9" type="ORF">RDV89_00025</name>
</gene>
<evidence type="ECO:0000256" key="5">
    <source>
        <dbReference type="ARBA" id="ARBA00023002"/>
    </source>
</evidence>
<dbReference type="PANTHER" id="PTHR24286">
    <property type="entry name" value="CYTOCHROME P450 26"/>
    <property type="match status" value="1"/>
</dbReference>
<evidence type="ECO:0000256" key="2">
    <source>
        <dbReference type="ARBA" id="ARBA00010617"/>
    </source>
</evidence>
<keyword evidence="10" id="KW-1185">Reference proteome</keyword>
<dbReference type="PANTHER" id="PTHR24286:SF24">
    <property type="entry name" value="LANOSTEROL 14-ALPHA DEMETHYLASE"/>
    <property type="match status" value="1"/>
</dbReference>
<dbReference type="PRINTS" id="PR00463">
    <property type="entry name" value="EP450I"/>
</dbReference>
<keyword evidence="7" id="KW-0503">Monooxygenase</keyword>
<name>A0ABU3PQC9_9ACTN</name>
<comment type="caution">
    <text evidence="9">The sequence shown here is derived from an EMBL/GenBank/DDBJ whole genome shotgun (WGS) entry which is preliminary data.</text>
</comment>
<evidence type="ECO:0000256" key="4">
    <source>
        <dbReference type="ARBA" id="ARBA00022723"/>
    </source>
</evidence>
<evidence type="ECO:0000256" key="8">
    <source>
        <dbReference type="SAM" id="MobiDB-lite"/>
    </source>
</evidence>
<organism evidence="9 10">
    <name type="scientific">Nocardioides imazamoxiresistens</name>
    <dbReference type="NCBI Taxonomy" id="3231893"/>
    <lineage>
        <taxon>Bacteria</taxon>
        <taxon>Bacillati</taxon>
        <taxon>Actinomycetota</taxon>
        <taxon>Actinomycetes</taxon>
        <taxon>Propionibacteriales</taxon>
        <taxon>Nocardioidaceae</taxon>
        <taxon>Nocardioides</taxon>
    </lineage>
</organism>
<keyword evidence="6" id="KW-0408">Iron</keyword>
<dbReference type="Proteomes" id="UP001268542">
    <property type="component" value="Unassembled WGS sequence"/>
</dbReference>
<feature type="region of interest" description="Disordered" evidence="8">
    <location>
        <begin position="373"/>
        <end position="399"/>
    </location>
</feature>
<reference evidence="9 10" key="1">
    <citation type="submission" date="2023-08" db="EMBL/GenBank/DDBJ databases">
        <title>Nocardioides seae sp. nov., a bacterium isolated from a soil.</title>
        <authorList>
            <person name="Wang X."/>
        </authorList>
    </citation>
    <scope>NUCLEOTIDE SEQUENCE [LARGE SCALE GENOMIC DNA]</scope>
    <source>
        <strain evidence="9 10">YZH12</strain>
    </source>
</reference>
<dbReference type="InterPro" id="IPR001128">
    <property type="entry name" value="Cyt_P450"/>
</dbReference>
<dbReference type="InterPro" id="IPR002401">
    <property type="entry name" value="Cyt_P450_E_grp-I"/>
</dbReference>
<dbReference type="RefSeq" id="WP_315730394.1">
    <property type="nucleotide sequence ID" value="NZ_JAVYII010000001.1"/>
</dbReference>
<dbReference type="Pfam" id="PF00067">
    <property type="entry name" value="p450"/>
    <property type="match status" value="1"/>
</dbReference>
<protein>
    <submittedName>
        <fullName evidence="9">Cytochrome P450</fullName>
    </submittedName>
</protein>
<accession>A0ABU3PQC9</accession>
<comment type="similarity">
    <text evidence="2">Belongs to the cytochrome P450 family.</text>
</comment>
<dbReference type="Gene3D" id="1.10.630.10">
    <property type="entry name" value="Cytochrome P450"/>
    <property type="match status" value="1"/>
</dbReference>
<dbReference type="EMBL" id="JAVYII010000001">
    <property type="protein sequence ID" value="MDT9591430.1"/>
    <property type="molecule type" value="Genomic_DNA"/>
</dbReference>